<feature type="compositionally biased region" description="Low complexity" evidence="1">
    <location>
        <begin position="15"/>
        <end position="26"/>
    </location>
</feature>
<evidence type="ECO:0000256" key="1">
    <source>
        <dbReference type="SAM" id="MobiDB-lite"/>
    </source>
</evidence>
<organism evidence="2 3">
    <name type="scientific">Rattus norvegicus</name>
    <name type="common">Rat</name>
    <dbReference type="NCBI Taxonomy" id="10116"/>
    <lineage>
        <taxon>Eukaryota</taxon>
        <taxon>Metazoa</taxon>
        <taxon>Chordata</taxon>
        <taxon>Craniata</taxon>
        <taxon>Vertebrata</taxon>
        <taxon>Euteleostomi</taxon>
        <taxon>Mammalia</taxon>
        <taxon>Eutheria</taxon>
        <taxon>Euarchontoglires</taxon>
        <taxon>Glires</taxon>
        <taxon>Rodentia</taxon>
        <taxon>Myomorpha</taxon>
        <taxon>Muroidea</taxon>
        <taxon>Muridae</taxon>
        <taxon>Murinae</taxon>
        <taxon>Rattus</taxon>
    </lineage>
</organism>
<dbReference type="AlphaFoldDB" id="A6HEE9"/>
<gene>
    <name evidence="2" type="ORF">rCG_33425</name>
</gene>
<sequence>MSGGWTAKKEENGLPPSEDSPAASAPQMRTARSCVCQLKAPAEDREE</sequence>
<proteinExistence type="predicted"/>
<name>A6HEE9_RAT</name>
<accession>A6HEE9</accession>
<reference evidence="2 3" key="1">
    <citation type="submission" date="2005-07" db="EMBL/GenBank/DDBJ databases">
        <authorList>
            <person name="Mural R.J."/>
            <person name="Li P.W."/>
            <person name="Adams M.D."/>
            <person name="Amanatides P.G."/>
            <person name="Baden-Tillson H."/>
            <person name="Barnstead M."/>
            <person name="Chin S.H."/>
            <person name="Dew I."/>
            <person name="Evans C.A."/>
            <person name="Ferriera S."/>
            <person name="Flanigan M."/>
            <person name="Fosler C."/>
            <person name="Glodek A."/>
            <person name="Gu Z."/>
            <person name="Holt R.A."/>
            <person name="Jennings D."/>
            <person name="Kraft C.L."/>
            <person name="Lu F."/>
            <person name="Nguyen T."/>
            <person name="Nusskern D.R."/>
            <person name="Pfannkoch C.M."/>
            <person name="Sitter C."/>
            <person name="Sutton G.G."/>
            <person name="Venter J.C."/>
            <person name="Wang Z."/>
            <person name="Woodage T."/>
            <person name="Zheng X.H."/>
            <person name="Zhong F."/>
        </authorList>
    </citation>
    <scope>NUCLEOTIDE SEQUENCE [LARGE SCALE GENOMIC DNA]</scope>
    <source>
        <strain>BN</strain>
        <strain evidence="3">Sprague-Dawley</strain>
    </source>
</reference>
<evidence type="ECO:0000313" key="2">
    <source>
        <dbReference type="EMBL" id="EDM04405.1"/>
    </source>
</evidence>
<protein>
    <submittedName>
        <fullName evidence="2">RCG33425, isoform CRA_d</fullName>
    </submittedName>
</protein>
<dbReference type="Proteomes" id="UP000234681">
    <property type="component" value="Chromosome 10"/>
</dbReference>
<feature type="region of interest" description="Disordered" evidence="1">
    <location>
        <begin position="1"/>
        <end position="31"/>
    </location>
</feature>
<dbReference type="EMBL" id="CH473948">
    <property type="protein sequence ID" value="EDM04405.1"/>
    <property type="molecule type" value="Genomic_DNA"/>
</dbReference>
<evidence type="ECO:0000313" key="3">
    <source>
        <dbReference type="Proteomes" id="UP000234681"/>
    </source>
</evidence>